<dbReference type="PANTHER" id="PTHR10927:SF1">
    <property type="entry name" value="RIBOSOME MATURATION PROTEIN SBDS"/>
    <property type="match status" value="1"/>
</dbReference>
<dbReference type="Gene3D" id="1.10.10.900">
    <property type="entry name" value="SBDS protein C-terminal domain, subdomain 1"/>
    <property type="match status" value="1"/>
</dbReference>
<comment type="subunit">
    <text evidence="9">Associates with the 60S ribosomal subunit.</text>
</comment>
<dbReference type="InterPro" id="IPR002140">
    <property type="entry name" value="Sdo1/SBDS"/>
</dbReference>
<dbReference type="PROSITE" id="PS01267">
    <property type="entry name" value="UPF0023"/>
    <property type="match status" value="1"/>
</dbReference>
<dbReference type="KEGG" id="clec:106661368"/>
<dbReference type="AlphaFoldDB" id="A0A8I6RBS7"/>
<feature type="domain" description="Ribosome maturation protein SDO1/SBDS central" evidence="11">
    <location>
        <begin position="110"/>
        <end position="171"/>
    </location>
</feature>
<dbReference type="InterPro" id="IPR018978">
    <property type="entry name" value="SDO1/SBDS_central"/>
</dbReference>
<dbReference type="Gene3D" id="3.30.70.240">
    <property type="match status" value="1"/>
</dbReference>
<protein>
    <recommendedName>
        <fullName evidence="4">Ribosome maturation protein SBDS</fullName>
    </recommendedName>
</protein>
<dbReference type="InterPro" id="IPR019783">
    <property type="entry name" value="SDO1/SBDS_N"/>
</dbReference>
<evidence type="ECO:0000313" key="13">
    <source>
        <dbReference type="EnsemblMetazoa" id="XP_014240178.1"/>
    </source>
</evidence>
<evidence type="ECO:0000256" key="5">
    <source>
        <dbReference type="ARBA" id="ARBA00022490"/>
    </source>
</evidence>
<evidence type="ECO:0000256" key="2">
    <source>
        <dbReference type="ARBA" id="ARBA00004496"/>
    </source>
</evidence>
<dbReference type="Gene3D" id="3.30.1250.10">
    <property type="entry name" value="Ribosome maturation protein SBDS, N-terminal domain"/>
    <property type="match status" value="1"/>
</dbReference>
<evidence type="ECO:0000313" key="14">
    <source>
        <dbReference type="Proteomes" id="UP000494040"/>
    </source>
</evidence>
<proteinExistence type="inferred from homology"/>
<keyword evidence="14" id="KW-1185">Reference proteome</keyword>
<evidence type="ECO:0000256" key="1">
    <source>
        <dbReference type="ARBA" id="ARBA00004123"/>
    </source>
</evidence>
<dbReference type="NCBIfam" id="TIGR00291">
    <property type="entry name" value="RNA_SBDS"/>
    <property type="match status" value="1"/>
</dbReference>
<dbReference type="Pfam" id="PF01172">
    <property type="entry name" value="SBDS_N"/>
    <property type="match status" value="1"/>
</dbReference>
<dbReference type="InterPro" id="IPR046928">
    <property type="entry name" value="SDO1/SBDS_C"/>
</dbReference>
<comment type="subcellular location">
    <subcellularLocation>
        <location evidence="2">Cytoplasm</location>
    </subcellularLocation>
    <subcellularLocation>
        <location evidence="1">Nucleus</location>
    </subcellularLocation>
</comment>
<dbReference type="InterPro" id="IPR037188">
    <property type="entry name" value="Sdo1/SBDS_central_sf"/>
</dbReference>
<evidence type="ECO:0000256" key="4">
    <source>
        <dbReference type="ARBA" id="ARBA00014814"/>
    </source>
</evidence>
<evidence type="ECO:0000259" key="12">
    <source>
        <dbReference type="Pfam" id="PF20268"/>
    </source>
</evidence>
<keyword evidence="6" id="KW-0690">Ribosome biogenesis</keyword>
<comment type="similarity">
    <text evidence="3">Belongs to the SDO1/SBDS family.</text>
</comment>
<sequence>MAKIFTPTNQIRLTNVAVVRMKKAGKRFEIACYKNKVLSWRTNVEKDIDEVLQTHTVFTNVSKGQVAKKEDLIKAFGKDEPTEICKIILQKGELQVSDKERQNQLDSLFKDIATNVAEKCINPESKRPYPVSMIEKAMKDIHFSIKPNRNAKQQTLDVIPQLKAVMPLERAQMRLRVAFSGKESRKLRTQLVKLTTSVETENWNSEGELELVCLIDPGRYREVDELIHSVKNSNGLLELLNLKEITEGEELLE</sequence>
<evidence type="ECO:0000256" key="6">
    <source>
        <dbReference type="ARBA" id="ARBA00022517"/>
    </source>
</evidence>
<dbReference type="OrthoDB" id="10253092at2759"/>
<evidence type="ECO:0000259" key="11">
    <source>
        <dbReference type="Pfam" id="PF09377"/>
    </source>
</evidence>
<reference evidence="13" key="1">
    <citation type="submission" date="2022-01" db="UniProtKB">
        <authorList>
            <consortium name="EnsemblMetazoa"/>
        </authorList>
    </citation>
    <scope>IDENTIFICATION</scope>
</reference>
<dbReference type="OMA" id="TIISAKC"/>
<keyword evidence="7" id="KW-0539">Nucleus</keyword>
<dbReference type="InterPro" id="IPR018023">
    <property type="entry name" value="Ribosome_mat_SBDS_CS"/>
</dbReference>
<dbReference type="InterPro" id="IPR039100">
    <property type="entry name" value="Sdo1/SBDS-like"/>
</dbReference>
<dbReference type="SUPFAM" id="SSF109728">
    <property type="entry name" value="Hypothetical protein AF0491, middle domain"/>
    <property type="match status" value="1"/>
</dbReference>
<organism evidence="13 14">
    <name type="scientific">Cimex lectularius</name>
    <name type="common">Bed bug</name>
    <name type="synonym">Acanthia lectularia</name>
    <dbReference type="NCBI Taxonomy" id="79782"/>
    <lineage>
        <taxon>Eukaryota</taxon>
        <taxon>Metazoa</taxon>
        <taxon>Ecdysozoa</taxon>
        <taxon>Arthropoda</taxon>
        <taxon>Hexapoda</taxon>
        <taxon>Insecta</taxon>
        <taxon>Pterygota</taxon>
        <taxon>Neoptera</taxon>
        <taxon>Paraneoptera</taxon>
        <taxon>Hemiptera</taxon>
        <taxon>Heteroptera</taxon>
        <taxon>Panheteroptera</taxon>
        <taxon>Cimicomorpha</taxon>
        <taxon>Cimicidae</taxon>
        <taxon>Cimex</taxon>
    </lineage>
</organism>
<dbReference type="GO" id="GO:0042256">
    <property type="term" value="P:cytosolic ribosome assembly"/>
    <property type="evidence" value="ECO:0007669"/>
    <property type="project" value="InterPro"/>
</dbReference>
<evidence type="ECO:0000256" key="8">
    <source>
        <dbReference type="ARBA" id="ARBA00025433"/>
    </source>
</evidence>
<evidence type="ECO:0000259" key="10">
    <source>
        <dbReference type="Pfam" id="PF01172"/>
    </source>
</evidence>
<dbReference type="Proteomes" id="UP000494040">
    <property type="component" value="Unassembled WGS sequence"/>
</dbReference>
<feature type="domain" description="Ribosome maturation protein SDO1/SBDS C-terminal" evidence="12">
    <location>
        <begin position="173"/>
        <end position="242"/>
    </location>
</feature>
<dbReference type="Pfam" id="PF20268">
    <property type="entry name" value="SBDS_C"/>
    <property type="match status" value="1"/>
</dbReference>
<evidence type="ECO:0000256" key="7">
    <source>
        <dbReference type="ARBA" id="ARBA00023242"/>
    </source>
</evidence>
<keyword evidence="5" id="KW-0963">Cytoplasm</keyword>
<dbReference type="GO" id="GO:0005634">
    <property type="term" value="C:nucleus"/>
    <property type="evidence" value="ECO:0007669"/>
    <property type="project" value="UniProtKB-SubCell"/>
</dbReference>
<dbReference type="PANTHER" id="PTHR10927">
    <property type="entry name" value="RIBOSOME MATURATION PROTEIN SBDS"/>
    <property type="match status" value="1"/>
</dbReference>
<dbReference type="GO" id="GO:0005737">
    <property type="term" value="C:cytoplasm"/>
    <property type="evidence" value="ECO:0007669"/>
    <property type="project" value="UniProtKB-SubCell"/>
</dbReference>
<accession>A0A8I6RBS7</accession>
<dbReference type="FunFam" id="1.10.10.900:FF:000001">
    <property type="entry name" value="SBDS, ribosome maturation factor"/>
    <property type="match status" value="1"/>
</dbReference>
<dbReference type="SUPFAM" id="SSF89895">
    <property type="entry name" value="FYSH domain"/>
    <property type="match status" value="1"/>
</dbReference>
<dbReference type="FunFam" id="3.30.1250.10:FF:000001">
    <property type="entry name" value="SBDS, ribosome maturation factor"/>
    <property type="match status" value="1"/>
</dbReference>
<dbReference type="Pfam" id="PF09377">
    <property type="entry name" value="SBDS_domain_II"/>
    <property type="match status" value="1"/>
</dbReference>
<evidence type="ECO:0000256" key="9">
    <source>
        <dbReference type="ARBA" id="ARBA00049708"/>
    </source>
</evidence>
<evidence type="ECO:0000256" key="3">
    <source>
        <dbReference type="ARBA" id="ARBA00007433"/>
    </source>
</evidence>
<dbReference type="InterPro" id="IPR036786">
    <property type="entry name" value="Ribosome_mat_SBDS_N_sf"/>
</dbReference>
<gene>
    <name evidence="13" type="primary">106661368</name>
</gene>
<feature type="domain" description="Ribosome maturation protein SDO1/SBDS N-terminal" evidence="10">
    <location>
        <begin position="15"/>
        <end position="102"/>
    </location>
</feature>
<comment type="function">
    <text evidence="8">Required for the assembly of mature ribosomes and ribosome biogenesis. Together with EFL1, triggers the GTP-dependent release of EIF6 from 60S pre-ribosomes in the cytoplasm, thereby activating ribosomes for translation competence by allowing 80S ribosome assembly and facilitating EIF6 recycling to the nucleus, where it is required for 60S rRNA processing and nuclear export. Required for normal levels of protein synthesis. May play a role in cellular stress resistance. May play a role in cellular response to DNA damage. May play a role in cell proliferation.</text>
</comment>
<name>A0A8I6RBS7_CIMLE</name>
<dbReference type="EnsemblMetazoa" id="XM_014384692.2">
    <property type="protein sequence ID" value="XP_014240178.1"/>
    <property type="gene ID" value="LOC106661368"/>
</dbReference>